<accession>V9KNG4</accession>
<protein>
    <submittedName>
        <fullName evidence="1">WD repeat-containing protein 93-like protein</fullName>
    </submittedName>
</protein>
<proteinExistence type="evidence at transcript level"/>
<dbReference type="InterPro" id="IPR006885">
    <property type="entry name" value="NADH_UbQ_FeS_4_mit-like"/>
</dbReference>
<dbReference type="EMBL" id="JW867301">
    <property type="protein sequence ID" value="AFO99818.1"/>
    <property type="molecule type" value="mRNA"/>
</dbReference>
<dbReference type="Ensembl" id="ENSCMIT00000023803.1">
    <property type="protein sequence ID" value="ENSCMIP00000023404.1"/>
    <property type="gene ID" value="ENSCMIG00000010481.1"/>
</dbReference>
<dbReference type="OMA" id="YSHETES"/>
<dbReference type="InterPro" id="IPR049547">
    <property type="entry name" value="WDR93_beta-prop"/>
</dbReference>
<name>V9KNG4_CALMI</name>
<evidence type="ECO:0000313" key="1">
    <source>
        <dbReference type="EMBL" id="AFO99818.1"/>
    </source>
</evidence>
<dbReference type="Proteomes" id="UP000314986">
    <property type="component" value="Unassembled WGS sequence"/>
</dbReference>
<reference evidence="1 3" key="3">
    <citation type="journal article" date="2014" name="Nature">
        <title>Elephant shark genome provides unique insights into gnathostome evolution.</title>
        <authorList>
            <consortium name="International Elephant Shark Genome Sequencing Consortium"/>
            <person name="Venkatesh B."/>
            <person name="Lee A.P."/>
            <person name="Ravi V."/>
            <person name="Maurya A.K."/>
            <person name="Lian M.M."/>
            <person name="Swann J.B."/>
            <person name="Ohta Y."/>
            <person name="Flajnik M.F."/>
            <person name="Sutoh Y."/>
            <person name="Kasahara M."/>
            <person name="Hoon S."/>
            <person name="Gangu V."/>
            <person name="Roy S.W."/>
            <person name="Irimia M."/>
            <person name="Korzh V."/>
            <person name="Kondrychyn I."/>
            <person name="Lim Z.W."/>
            <person name="Tay B.H."/>
            <person name="Tohari S."/>
            <person name="Kong K.W."/>
            <person name="Ho S."/>
            <person name="Lorente-Galdos B."/>
            <person name="Quilez J."/>
            <person name="Marques-Bonet T."/>
            <person name="Raney B.J."/>
            <person name="Ingham P.W."/>
            <person name="Tay A."/>
            <person name="Hillier L.W."/>
            <person name="Minx P."/>
            <person name="Boehm T."/>
            <person name="Wilson R.K."/>
            <person name="Brenner S."/>
            <person name="Warren W.C."/>
        </authorList>
    </citation>
    <scope>NUCLEOTIDE SEQUENCE</scope>
    <source>
        <tissue evidence="1">Testis</tissue>
    </source>
</reference>
<dbReference type="SUPFAM" id="SSF50978">
    <property type="entry name" value="WD40 repeat-like"/>
    <property type="match status" value="1"/>
</dbReference>
<dbReference type="AlphaFoldDB" id="V9KNG4"/>
<reference evidence="3" key="2">
    <citation type="journal article" date="2007" name="PLoS Biol.">
        <title>Survey sequencing and comparative analysis of the elephant shark (Callorhinchus milii) genome.</title>
        <authorList>
            <person name="Venkatesh B."/>
            <person name="Kirkness E.F."/>
            <person name="Loh Y.H."/>
            <person name="Halpern A.L."/>
            <person name="Lee A.P."/>
            <person name="Johnson J."/>
            <person name="Dandona N."/>
            <person name="Viswanathan L.D."/>
            <person name="Tay A."/>
            <person name="Venter J.C."/>
            <person name="Strausberg R.L."/>
            <person name="Brenner S."/>
        </authorList>
    </citation>
    <scope>NUCLEOTIDE SEQUENCE [LARGE SCALE GENOMIC DNA]</scope>
</reference>
<keyword evidence="3" id="KW-1185">Reference proteome</keyword>
<evidence type="ECO:0000313" key="3">
    <source>
        <dbReference type="Proteomes" id="UP000314986"/>
    </source>
</evidence>
<organism evidence="1">
    <name type="scientific">Callorhinchus milii</name>
    <name type="common">Ghost shark</name>
    <dbReference type="NCBI Taxonomy" id="7868"/>
    <lineage>
        <taxon>Eukaryota</taxon>
        <taxon>Metazoa</taxon>
        <taxon>Chordata</taxon>
        <taxon>Craniata</taxon>
        <taxon>Vertebrata</taxon>
        <taxon>Chondrichthyes</taxon>
        <taxon>Holocephali</taxon>
        <taxon>Chimaeriformes</taxon>
        <taxon>Callorhinchidae</taxon>
        <taxon>Callorhinchus</taxon>
    </lineage>
</organism>
<dbReference type="InterPro" id="IPR015943">
    <property type="entry name" value="WD40/YVTN_repeat-like_dom_sf"/>
</dbReference>
<dbReference type="GO" id="GO:0022900">
    <property type="term" value="P:electron transport chain"/>
    <property type="evidence" value="ECO:0007669"/>
    <property type="project" value="InterPro"/>
</dbReference>
<evidence type="ECO:0000313" key="2">
    <source>
        <dbReference type="Ensembl" id="ENSCMIP00000023404.1"/>
    </source>
</evidence>
<sequence>MFAGLADGLGALSTESSEVIAVWVEQGVEIVSLQAIQSGSIYLLATNDNMGVARLFIFYINNFFLVKAMNATDDPIKRNICIKFQLSTGGEFAGISLEDKEDCYLEIYRLMKDAWLIDLDQNSSATQKHLTLKEPLVHQSEASGLDDIKLTPPTLIMRVKRKKFTEYSWKNLTDAHQKIGTVTVVGTGLGHVISPQQWKEEAKKFEGIYENALSKDTTADNEELPSRPTFHFLMLGHILPMWLDTKSYAGTLGLWWSGSHNIFAYALVKPTGKEKPEMEPKPDIVLPNSRPICCCAVNTSASLYIAGLMDGIVTIWNAFLGIPLSVLPIQMGSTISSLDFLGDSRNHPFNSYDRIPKVQILVTCSNSEIYLVTAAGYTAASICTLRERSEDPESAITAVQVVPSMPTLIFLTFRNGSTALVDGAQGTLCHFVLPTTHTIGTPWEPTFAFDALGRLLYIKAAKKNTQERAISVFVFSLMSIPRLQIYIKRHKRPPLLPKLITWDKRGELFLQERISSLKKRNQRLTEFWNHLKHETT</sequence>
<dbReference type="Gene3D" id="2.130.10.10">
    <property type="entry name" value="YVTN repeat-like/Quinoprotein amine dehydrogenase"/>
    <property type="match status" value="1"/>
</dbReference>
<dbReference type="InterPro" id="IPR036322">
    <property type="entry name" value="WD40_repeat_dom_sf"/>
</dbReference>
<dbReference type="Pfam" id="PF21030">
    <property type="entry name" value="WDR93"/>
    <property type="match status" value="1"/>
</dbReference>
<dbReference type="PANTHER" id="PTHR12219:SF17">
    <property type="entry name" value="WD REPEAT-CONTAINING PROTEIN 93"/>
    <property type="match status" value="1"/>
</dbReference>
<dbReference type="PANTHER" id="PTHR12219">
    <property type="entry name" value="NADH-UBIQUINONE OXIDOREDUCTASE"/>
    <property type="match status" value="1"/>
</dbReference>
<dbReference type="STRING" id="7868.ENSCMIP00000023404"/>
<reference evidence="3" key="1">
    <citation type="journal article" date="2006" name="Science">
        <title>Ancient noncoding elements conserved in the human genome.</title>
        <authorList>
            <person name="Venkatesh B."/>
            <person name="Kirkness E.F."/>
            <person name="Loh Y.H."/>
            <person name="Halpern A.L."/>
            <person name="Lee A.P."/>
            <person name="Johnson J."/>
            <person name="Dandona N."/>
            <person name="Viswanathan L.D."/>
            <person name="Tay A."/>
            <person name="Venter J.C."/>
            <person name="Strausberg R.L."/>
            <person name="Brenner S."/>
        </authorList>
    </citation>
    <scope>NUCLEOTIDE SEQUENCE [LARGE SCALE GENOMIC DNA]</scope>
</reference>
<dbReference type="GeneTree" id="ENSGT00390000009995"/>
<reference evidence="2" key="4">
    <citation type="submission" date="2025-05" db="UniProtKB">
        <authorList>
            <consortium name="Ensembl"/>
        </authorList>
    </citation>
    <scope>IDENTIFICATION</scope>
</reference>